<dbReference type="Gene3D" id="2.60.40.1120">
    <property type="entry name" value="Carboxypeptidase-like, regulatory domain"/>
    <property type="match status" value="1"/>
</dbReference>
<protein>
    <submittedName>
        <fullName evidence="15">TonB-dependent receptor</fullName>
    </submittedName>
</protein>
<keyword evidence="2 10" id="KW-0813">Transport</keyword>
<evidence type="ECO:0000256" key="12">
    <source>
        <dbReference type="SAM" id="SignalP"/>
    </source>
</evidence>
<organism evidence="15 16">
    <name type="scientific">Niabella digestorum</name>
    <dbReference type="NCBI Taxonomy" id="3117701"/>
    <lineage>
        <taxon>Bacteria</taxon>
        <taxon>Pseudomonadati</taxon>
        <taxon>Bacteroidota</taxon>
        <taxon>Chitinophagia</taxon>
        <taxon>Chitinophagales</taxon>
        <taxon>Chitinophagaceae</taxon>
        <taxon>Niabella</taxon>
    </lineage>
</organism>
<feature type="chain" id="PRO_5046866876" evidence="12">
    <location>
        <begin position="23"/>
        <end position="964"/>
    </location>
</feature>
<evidence type="ECO:0000256" key="4">
    <source>
        <dbReference type="ARBA" id="ARBA00022692"/>
    </source>
</evidence>
<dbReference type="EMBL" id="JAZGLY010000011">
    <property type="protein sequence ID" value="MEE6188324.1"/>
    <property type="molecule type" value="Genomic_DNA"/>
</dbReference>
<comment type="similarity">
    <text evidence="10 11">Belongs to the TonB-dependent receptor family.</text>
</comment>
<dbReference type="PANTHER" id="PTHR30069">
    <property type="entry name" value="TONB-DEPENDENT OUTER MEMBRANE RECEPTOR"/>
    <property type="match status" value="1"/>
</dbReference>
<evidence type="ECO:0000256" key="10">
    <source>
        <dbReference type="PROSITE-ProRule" id="PRU01360"/>
    </source>
</evidence>
<dbReference type="Pfam" id="PF00593">
    <property type="entry name" value="TonB_dep_Rec_b-barrel"/>
    <property type="match status" value="1"/>
</dbReference>
<evidence type="ECO:0000256" key="5">
    <source>
        <dbReference type="ARBA" id="ARBA00022729"/>
    </source>
</evidence>
<evidence type="ECO:0000256" key="6">
    <source>
        <dbReference type="ARBA" id="ARBA00023077"/>
    </source>
</evidence>
<sequence length="964" mass="105883">MKPLQRLLVLLALLSTPAFSYAQQVIRGVVKNADDSEVVAHASVIVSETDQGTYTNTKGIFELKVSQLPVKLQISSVGYATQEIEVNSEEPITVLLSRKQDLGQEVVVSASRVAERILESPVTVDRVNHVAIRNAAAPNFYEGLSNIKGVDMTTSSITFRTLSTRGFNGSGNLRFNQLVDGMDNQAPALNFSVGNVIGITEMDVDNVELLSGASSALYGSGGMSGTLLMTSKSPFRFDGLSVNLKQGIMHLGDPESKARPFHDWAIRWGQKIGDRFAYKLSASYMKAYDWVANDTRDLNRNNVISSLKPGGTRENDPNYDGVNIFGDEASASMASIAQAFQAQTRAGILEATGGAVDIVALFNTLPANATPDQIGMLIAGLPEPLRPAATNLVPFHFGLRNDIFGGQLVSRTGYAEKDLVNYDAYSLKTSAGLYYKITNNIEASLVGYWGRGTSVYTGADRYSLLNFQIGQYKAELRGKNWFLRAYTTQENSGDSYTATTAALYINRQWRSDADWFGLYSGTYAAARMQGAPDSVAHATARNAADAGRYLPGTPQFDSALARAKRISIKDGGAKFADNSDLYHYEGQWNLSEHIQIFEAIVGASYRVYSLNSRGTIFADTTGRIKINEYGGYVQLQKRFFDDILKLTGSIRYDKRDGYKERFTPRASAVFRVAPENNIRLSFQTAYRFPSTQDQWINLNTPGSRLIGGDPSFIQYFGFDVNPVYTSESVAAYRASIAGGTPNPALLQQATFSSVRPEQMSSFEIGYRGLLTPQLLIDVYGYRSRFKDFIARVAVARGSSGNPANAAVDLASPFTSENFSFVTNTDVNVTSYGWGIGGEYRFYKGYTLAANFSSDVLKDVPDGFIAFFNTPKYRYNISVSNEAVTRNLGFNVLYRWQDKVDWQGTFGSGPIPAYGTLDAQVSYRILPAKIIIKLGGSNVLNKYYYSAFGNPRVGGLYYISLGYNL</sequence>
<dbReference type="RefSeq" id="WP_330975729.1">
    <property type="nucleotide sequence ID" value="NZ_JAZGLY010000011.1"/>
</dbReference>
<gene>
    <name evidence="15" type="ORF">V2H41_13670</name>
</gene>
<feature type="signal peptide" evidence="12">
    <location>
        <begin position="1"/>
        <end position="22"/>
    </location>
</feature>
<evidence type="ECO:0000256" key="3">
    <source>
        <dbReference type="ARBA" id="ARBA00022452"/>
    </source>
</evidence>
<dbReference type="PROSITE" id="PS52016">
    <property type="entry name" value="TONB_DEPENDENT_REC_3"/>
    <property type="match status" value="1"/>
</dbReference>
<evidence type="ECO:0000259" key="13">
    <source>
        <dbReference type="Pfam" id="PF00593"/>
    </source>
</evidence>
<reference evidence="15 16" key="1">
    <citation type="submission" date="2024-01" db="EMBL/GenBank/DDBJ databases">
        <title>Niabella digestum sp. nov., isolated from waste digestion system.</title>
        <authorList>
            <person name="Zhang L."/>
        </authorList>
    </citation>
    <scope>NUCLEOTIDE SEQUENCE [LARGE SCALE GENOMIC DNA]</scope>
    <source>
        <strain evidence="15 16">A18</strain>
    </source>
</reference>
<evidence type="ECO:0000256" key="7">
    <source>
        <dbReference type="ARBA" id="ARBA00023136"/>
    </source>
</evidence>
<dbReference type="InterPro" id="IPR012910">
    <property type="entry name" value="Plug_dom"/>
</dbReference>
<evidence type="ECO:0000256" key="9">
    <source>
        <dbReference type="ARBA" id="ARBA00023237"/>
    </source>
</evidence>
<keyword evidence="4 10" id="KW-0812">Transmembrane</keyword>
<comment type="caution">
    <text evidence="15">The sequence shown here is derived from an EMBL/GenBank/DDBJ whole genome shotgun (WGS) entry which is preliminary data.</text>
</comment>
<evidence type="ECO:0000259" key="14">
    <source>
        <dbReference type="Pfam" id="PF07715"/>
    </source>
</evidence>
<dbReference type="Gene3D" id="2.170.130.10">
    <property type="entry name" value="TonB-dependent receptor, plug domain"/>
    <property type="match status" value="1"/>
</dbReference>
<keyword evidence="16" id="KW-1185">Reference proteome</keyword>
<evidence type="ECO:0000256" key="2">
    <source>
        <dbReference type="ARBA" id="ARBA00022448"/>
    </source>
</evidence>
<feature type="domain" description="TonB-dependent receptor-like beta-barrel" evidence="13">
    <location>
        <begin position="450"/>
        <end position="937"/>
    </location>
</feature>
<proteinExistence type="inferred from homology"/>
<dbReference type="InterPro" id="IPR037066">
    <property type="entry name" value="Plug_dom_sf"/>
</dbReference>
<keyword evidence="8 15" id="KW-0675">Receptor</keyword>
<keyword evidence="5 12" id="KW-0732">Signal</keyword>
<dbReference type="InterPro" id="IPR008969">
    <property type="entry name" value="CarboxyPept-like_regulatory"/>
</dbReference>
<feature type="domain" description="TonB-dependent receptor plug" evidence="14">
    <location>
        <begin position="118"/>
        <end position="226"/>
    </location>
</feature>
<dbReference type="InterPro" id="IPR039426">
    <property type="entry name" value="TonB-dep_rcpt-like"/>
</dbReference>
<dbReference type="SUPFAM" id="SSF49464">
    <property type="entry name" value="Carboxypeptidase regulatory domain-like"/>
    <property type="match status" value="1"/>
</dbReference>
<evidence type="ECO:0000313" key="16">
    <source>
        <dbReference type="Proteomes" id="UP001357452"/>
    </source>
</evidence>
<keyword evidence="9 10" id="KW-0998">Cell outer membrane</keyword>
<evidence type="ECO:0000256" key="1">
    <source>
        <dbReference type="ARBA" id="ARBA00004571"/>
    </source>
</evidence>
<accession>A0ABU7RK24</accession>
<evidence type="ECO:0000256" key="8">
    <source>
        <dbReference type="ARBA" id="ARBA00023170"/>
    </source>
</evidence>
<dbReference type="PANTHER" id="PTHR30069:SF29">
    <property type="entry name" value="HEMOGLOBIN AND HEMOGLOBIN-HAPTOGLOBIN-BINDING PROTEIN 1-RELATED"/>
    <property type="match status" value="1"/>
</dbReference>
<dbReference type="Gene3D" id="2.40.170.20">
    <property type="entry name" value="TonB-dependent receptor, beta-barrel domain"/>
    <property type="match status" value="1"/>
</dbReference>
<dbReference type="InterPro" id="IPR000531">
    <property type="entry name" value="Beta-barrel_TonB"/>
</dbReference>
<name>A0ABU7RK24_9BACT</name>
<evidence type="ECO:0000256" key="11">
    <source>
        <dbReference type="RuleBase" id="RU003357"/>
    </source>
</evidence>
<dbReference type="Pfam" id="PF13715">
    <property type="entry name" value="CarbopepD_reg_2"/>
    <property type="match status" value="1"/>
</dbReference>
<evidence type="ECO:0000313" key="15">
    <source>
        <dbReference type="EMBL" id="MEE6188324.1"/>
    </source>
</evidence>
<dbReference type="SUPFAM" id="SSF56935">
    <property type="entry name" value="Porins"/>
    <property type="match status" value="1"/>
</dbReference>
<comment type="subcellular location">
    <subcellularLocation>
        <location evidence="1 10">Cell outer membrane</location>
        <topology evidence="1 10">Multi-pass membrane protein</topology>
    </subcellularLocation>
</comment>
<dbReference type="Pfam" id="PF07715">
    <property type="entry name" value="Plug"/>
    <property type="match status" value="1"/>
</dbReference>
<keyword evidence="7 10" id="KW-0472">Membrane</keyword>
<keyword evidence="6 11" id="KW-0798">TonB box</keyword>
<dbReference type="InterPro" id="IPR036942">
    <property type="entry name" value="Beta-barrel_TonB_sf"/>
</dbReference>
<keyword evidence="3 10" id="KW-1134">Transmembrane beta strand</keyword>
<dbReference type="Proteomes" id="UP001357452">
    <property type="component" value="Unassembled WGS sequence"/>
</dbReference>